<accession>A0AAW6NJ53</accession>
<protein>
    <submittedName>
        <fullName evidence="1">Uncharacterized protein</fullName>
    </submittedName>
</protein>
<evidence type="ECO:0000313" key="1">
    <source>
        <dbReference type="EMBL" id="MDF3635772.1"/>
    </source>
</evidence>
<gene>
    <name evidence="1" type="ORF">P3S46_00880</name>
</gene>
<comment type="caution">
    <text evidence="1">The sequence shown here is derived from an EMBL/GenBank/DDBJ whole genome shotgun (WGS) entry which is preliminary data.</text>
</comment>
<sequence>MKNQTIDYELISDSISYAKTTTDIDSLHYNNYITKYRNELYFNSLLSSIYASSTLTPEIKIRICNNDLFSLVSDIGKNIRNNNISKIQKMIKTFSSEVIDKSDTMFDYFSNTLNKNIKIISNFPLEWTNVNGLPLMIRHNASRIFNTPGFIKQNILLNNNEFSMSIDSFKKILVISSFKTGDRISNDIKNELHRVLKECNDPRINSVVNEKVSSKGSYIPNFE</sequence>
<dbReference type="AlphaFoldDB" id="A0AAW6NJ53"/>
<reference evidence="1" key="1">
    <citation type="submission" date="2023-03" db="EMBL/GenBank/DDBJ databases">
        <title>A Study on Prevalence and Characterization of Enterobacter cloacae strains in China.</title>
        <authorList>
            <person name="Zheng Z."/>
        </authorList>
    </citation>
    <scope>NUCLEOTIDE SEQUENCE</scope>
    <source>
        <strain evidence="1">EC77</strain>
    </source>
</reference>
<name>A0AAW6NJ53_ENTCL</name>
<organism evidence="1 2">
    <name type="scientific">Enterobacter cloacae</name>
    <dbReference type="NCBI Taxonomy" id="550"/>
    <lineage>
        <taxon>Bacteria</taxon>
        <taxon>Pseudomonadati</taxon>
        <taxon>Pseudomonadota</taxon>
        <taxon>Gammaproteobacteria</taxon>
        <taxon>Enterobacterales</taxon>
        <taxon>Enterobacteriaceae</taxon>
        <taxon>Enterobacter</taxon>
        <taxon>Enterobacter cloacae complex</taxon>
    </lineage>
</organism>
<feature type="non-terminal residue" evidence="1">
    <location>
        <position position="223"/>
    </location>
</feature>
<dbReference type="EMBL" id="JARJGR010000126">
    <property type="protein sequence ID" value="MDF3635772.1"/>
    <property type="molecule type" value="Genomic_DNA"/>
</dbReference>
<dbReference type="Proteomes" id="UP001215180">
    <property type="component" value="Unassembled WGS sequence"/>
</dbReference>
<proteinExistence type="predicted"/>
<dbReference type="RefSeq" id="WP_276200807.1">
    <property type="nucleotide sequence ID" value="NZ_JARJGR010000126.1"/>
</dbReference>
<evidence type="ECO:0000313" key="2">
    <source>
        <dbReference type="Proteomes" id="UP001215180"/>
    </source>
</evidence>